<sequence>MKKAIIATFLSGAISLPAFAASSNDLADANLIFNMDNGQSMELAMLSPEEMKQTEGAWIPNAIGGGIGFITGNYTYLVNSAFDRNATWSWSSYARTVGTSTVVGAINPVFSIRGAATAAGSSFISAWQFR</sequence>
<organism evidence="2 3">
    <name type="scientific">Oceanospirillum multiglobuliferum</name>
    <dbReference type="NCBI Taxonomy" id="64969"/>
    <lineage>
        <taxon>Bacteria</taxon>
        <taxon>Pseudomonadati</taxon>
        <taxon>Pseudomonadota</taxon>
        <taxon>Gammaproteobacteria</taxon>
        <taxon>Oceanospirillales</taxon>
        <taxon>Oceanospirillaceae</taxon>
        <taxon>Oceanospirillum</taxon>
    </lineage>
</organism>
<dbReference type="OrthoDB" id="10003137at2"/>
<evidence type="ECO:0000313" key="3">
    <source>
        <dbReference type="Proteomes" id="UP000191418"/>
    </source>
</evidence>
<reference evidence="2 3" key="1">
    <citation type="submission" date="2017-01" db="EMBL/GenBank/DDBJ databases">
        <title>Genome Sequencing of a Marine Spirillum, Oceanospirillum multiglobuliferum ATCC 33336, from Japan.</title>
        <authorList>
            <person name="Carney J.G."/>
            <person name="Trachtenberg A.M."/>
            <person name="Rheaume B.A."/>
            <person name="Linnane J.D."/>
            <person name="Pitts N.L."/>
            <person name="Mykles D.L."/>
            <person name="Maclea K.S."/>
        </authorList>
    </citation>
    <scope>NUCLEOTIDE SEQUENCE [LARGE SCALE GENOMIC DNA]</scope>
    <source>
        <strain evidence="2 3">ATCC 33336</strain>
    </source>
</reference>
<evidence type="ECO:0000256" key="1">
    <source>
        <dbReference type="SAM" id="SignalP"/>
    </source>
</evidence>
<gene>
    <name evidence="2" type="ORF">BTE48_03355</name>
</gene>
<comment type="caution">
    <text evidence="2">The sequence shown here is derived from an EMBL/GenBank/DDBJ whole genome shotgun (WGS) entry which is preliminary data.</text>
</comment>
<dbReference type="Proteomes" id="UP000191418">
    <property type="component" value="Unassembled WGS sequence"/>
</dbReference>
<feature type="chain" id="PRO_5013227712" evidence="1">
    <location>
        <begin position="21"/>
        <end position="130"/>
    </location>
</feature>
<proteinExistence type="predicted"/>
<feature type="signal peptide" evidence="1">
    <location>
        <begin position="1"/>
        <end position="20"/>
    </location>
</feature>
<keyword evidence="3" id="KW-1185">Reference proteome</keyword>
<accession>A0A1T4QPF2</accession>
<protein>
    <submittedName>
        <fullName evidence="2">Uncharacterized protein</fullName>
    </submittedName>
</protein>
<dbReference type="AlphaFoldDB" id="A0A1T4QPF2"/>
<keyword evidence="1" id="KW-0732">Signal</keyword>
<dbReference type="RefSeq" id="WP_078745566.1">
    <property type="nucleotide sequence ID" value="NZ_FUXG01000012.1"/>
</dbReference>
<evidence type="ECO:0000313" key="2">
    <source>
        <dbReference type="EMBL" id="OPX56476.1"/>
    </source>
</evidence>
<name>A0A1T4QPF2_9GAMM</name>
<dbReference type="STRING" id="64969.SAMN02745127_01977"/>
<dbReference type="EMBL" id="MTSM01000003">
    <property type="protein sequence ID" value="OPX56476.1"/>
    <property type="molecule type" value="Genomic_DNA"/>
</dbReference>